<dbReference type="EMBL" id="AQHR01000029">
    <property type="protein sequence ID" value="EON78617.1"/>
    <property type="molecule type" value="Genomic_DNA"/>
</dbReference>
<dbReference type="NCBIfam" id="NF001813">
    <property type="entry name" value="PRK00549.1"/>
    <property type="match status" value="1"/>
</dbReference>
<dbReference type="PANTHER" id="PTHR13939">
    <property type="entry name" value="NICOTINAMIDE-NUCLEOTIDE AMIDOHYDROLASE PNCC"/>
    <property type="match status" value="1"/>
</dbReference>
<dbReference type="AlphaFoldDB" id="R7ZX32"/>
<dbReference type="InterPro" id="IPR036653">
    <property type="entry name" value="CinA-like_C"/>
</dbReference>
<dbReference type="InterPro" id="IPR008136">
    <property type="entry name" value="CinA_C"/>
</dbReference>
<dbReference type="PANTHER" id="PTHR13939:SF0">
    <property type="entry name" value="NMN AMIDOHYDROLASE-LIKE PROTEIN YFAY"/>
    <property type="match status" value="1"/>
</dbReference>
<dbReference type="InterPro" id="IPR050101">
    <property type="entry name" value="CinA"/>
</dbReference>
<dbReference type="HAMAP" id="MF_00226_B">
    <property type="entry name" value="CinA_B"/>
    <property type="match status" value="1"/>
</dbReference>
<dbReference type="NCBIfam" id="TIGR00199">
    <property type="entry name" value="PncC_domain"/>
    <property type="match status" value="1"/>
</dbReference>
<dbReference type="InterPro" id="IPR001453">
    <property type="entry name" value="MoaB/Mog_dom"/>
</dbReference>
<dbReference type="Proteomes" id="UP000013909">
    <property type="component" value="Unassembled WGS sequence"/>
</dbReference>
<dbReference type="Pfam" id="PF02464">
    <property type="entry name" value="CinA"/>
    <property type="match status" value="1"/>
</dbReference>
<evidence type="ECO:0000313" key="3">
    <source>
        <dbReference type="EMBL" id="EON78617.1"/>
    </source>
</evidence>
<dbReference type="STRING" id="1232681.ADIS_0967"/>
<evidence type="ECO:0000259" key="2">
    <source>
        <dbReference type="SMART" id="SM00852"/>
    </source>
</evidence>
<dbReference type="InterPro" id="IPR041424">
    <property type="entry name" value="CinA_KH"/>
</dbReference>
<organism evidence="3 4">
    <name type="scientific">Lunatimonas lonarensis</name>
    <dbReference type="NCBI Taxonomy" id="1232681"/>
    <lineage>
        <taxon>Bacteria</taxon>
        <taxon>Pseudomonadati</taxon>
        <taxon>Bacteroidota</taxon>
        <taxon>Cytophagia</taxon>
        <taxon>Cytophagales</taxon>
        <taxon>Cyclobacteriaceae</taxon>
    </lineage>
</organism>
<dbReference type="CDD" id="cd00885">
    <property type="entry name" value="cinA"/>
    <property type="match status" value="1"/>
</dbReference>
<reference evidence="3 4" key="1">
    <citation type="submission" date="2013-02" db="EMBL/GenBank/DDBJ databases">
        <title>A novel strain isolated from Lonar lake, Maharashtra, India.</title>
        <authorList>
            <person name="Singh A."/>
        </authorList>
    </citation>
    <scope>NUCLEOTIDE SEQUENCE [LARGE SCALE GENOMIC DNA]</scope>
    <source>
        <strain evidence="3 4">AK24</strain>
    </source>
</reference>
<sequence>MKKEVRAEIISIGDELLYGQIQDTNSHWISQELTAIGVRVVRRTTVGDNREAILNAFAAAEVNADIILMTGGLGPTQDDLTKPLLASYFECDLELVPEALESVKGFFEKRGRELTETNKLQAHLPTKCRYVPNEVGTAPGMWFEERGCVWMSMPGVPHEMKKLMQDFVLPKLREMFDLPVIFHQLIRTVGIGESWLSDLIKDWETALPEHVKLAYLPSLGEVKLRLTGFADDMESASSAVAGQLELLKPQIEKYIYAYGNVPLHEAVGILLKEKGQTVATAESCSGGYIAHLLTSIPGSSAYFNGGVIPYQNTLKESLLGVSATTLLTEGAVSERTVIEMAHGVREELNADYGLASSGIAGPSGGTAEKPVGTVWIACSYKGGVKTKLLKLTQDRSVNIHLTAISAMSLLRTCILGETE</sequence>
<dbReference type="Gene3D" id="3.90.950.20">
    <property type="entry name" value="CinA-like"/>
    <property type="match status" value="1"/>
</dbReference>
<dbReference type="NCBIfam" id="TIGR00200">
    <property type="entry name" value="cinA_nterm"/>
    <property type="match status" value="1"/>
</dbReference>
<dbReference type="InterPro" id="IPR036425">
    <property type="entry name" value="MoaB/Mog-like_dom_sf"/>
</dbReference>
<proteinExistence type="inferred from homology"/>
<dbReference type="SUPFAM" id="SSF142433">
    <property type="entry name" value="CinA-like"/>
    <property type="match status" value="1"/>
</dbReference>
<feature type="domain" description="MoaB/Mog" evidence="2">
    <location>
        <begin position="8"/>
        <end position="174"/>
    </location>
</feature>
<dbReference type="OrthoDB" id="9801454at2"/>
<dbReference type="Pfam" id="PF18146">
    <property type="entry name" value="CinA_KH"/>
    <property type="match status" value="1"/>
</dbReference>
<dbReference type="Gene3D" id="3.40.980.10">
    <property type="entry name" value="MoaB/Mog-like domain"/>
    <property type="match status" value="1"/>
</dbReference>
<name>R7ZX32_9BACT</name>
<dbReference type="PATRIC" id="fig|1288963.3.peg.967"/>
<evidence type="ECO:0000256" key="1">
    <source>
        <dbReference type="HAMAP-Rule" id="MF_00226"/>
    </source>
</evidence>
<dbReference type="RefSeq" id="WP_010853115.1">
    <property type="nucleotide sequence ID" value="NZ_AQHR01000029.1"/>
</dbReference>
<protein>
    <recommendedName>
        <fullName evidence="1">CinA-like protein</fullName>
    </recommendedName>
</protein>
<comment type="caution">
    <text evidence="3">The sequence shown here is derived from an EMBL/GenBank/DDBJ whole genome shotgun (WGS) entry which is preliminary data.</text>
</comment>
<gene>
    <name evidence="3" type="ORF">ADIS_0967</name>
</gene>
<dbReference type="SUPFAM" id="SSF53218">
    <property type="entry name" value="Molybdenum cofactor biosynthesis proteins"/>
    <property type="match status" value="1"/>
</dbReference>
<dbReference type="PIRSF" id="PIRSF006728">
    <property type="entry name" value="CinA"/>
    <property type="match status" value="1"/>
</dbReference>
<keyword evidence="4" id="KW-1185">Reference proteome</keyword>
<dbReference type="NCBIfam" id="TIGR00177">
    <property type="entry name" value="molyb_syn"/>
    <property type="match status" value="1"/>
</dbReference>
<dbReference type="SMART" id="SM00852">
    <property type="entry name" value="MoCF_biosynth"/>
    <property type="match status" value="1"/>
</dbReference>
<dbReference type="InterPro" id="IPR008135">
    <property type="entry name" value="Competence-induced_CinA"/>
</dbReference>
<evidence type="ECO:0000313" key="4">
    <source>
        <dbReference type="Proteomes" id="UP000013909"/>
    </source>
</evidence>
<comment type="similarity">
    <text evidence="1">Belongs to the CinA family.</text>
</comment>
<dbReference type="Gene3D" id="3.30.70.2860">
    <property type="match status" value="1"/>
</dbReference>
<dbReference type="Pfam" id="PF00994">
    <property type="entry name" value="MoCF_biosynth"/>
    <property type="match status" value="1"/>
</dbReference>
<accession>R7ZX32</accession>